<dbReference type="InterPro" id="IPR000462">
    <property type="entry name" value="CDP-OH_P_trans"/>
</dbReference>
<keyword evidence="3" id="KW-1185">Reference proteome</keyword>
<dbReference type="GO" id="GO:0016020">
    <property type="term" value="C:membrane"/>
    <property type="evidence" value="ECO:0007669"/>
    <property type="project" value="InterPro"/>
</dbReference>
<dbReference type="RefSeq" id="WP_146359154.1">
    <property type="nucleotide sequence ID" value="NZ_VOBR01000037.1"/>
</dbReference>
<dbReference type="InterPro" id="IPR043130">
    <property type="entry name" value="CDP-OH_PTrfase_TM_dom"/>
</dbReference>
<evidence type="ECO:0000313" key="2">
    <source>
        <dbReference type="EMBL" id="TWP45961.1"/>
    </source>
</evidence>
<accession>A0A563EH78</accession>
<protein>
    <recommendedName>
        <fullName evidence="4">CDP-diacylglycerol--glycerol-3-phosphate 3-phosphatidyltransferase</fullName>
    </recommendedName>
</protein>
<feature type="transmembrane region" description="Helical" evidence="1">
    <location>
        <begin position="103"/>
        <end position="124"/>
    </location>
</feature>
<dbReference type="Proteomes" id="UP000316639">
    <property type="component" value="Unassembled WGS sequence"/>
</dbReference>
<dbReference type="Pfam" id="PF01066">
    <property type="entry name" value="CDP-OH_P_transf"/>
    <property type="match status" value="1"/>
</dbReference>
<evidence type="ECO:0000313" key="3">
    <source>
        <dbReference type="Proteomes" id="UP000316639"/>
    </source>
</evidence>
<feature type="transmembrane region" description="Helical" evidence="1">
    <location>
        <begin position="46"/>
        <end position="62"/>
    </location>
</feature>
<keyword evidence="1" id="KW-1133">Transmembrane helix</keyword>
<dbReference type="EMBL" id="VOBR01000037">
    <property type="protein sequence ID" value="TWP45961.1"/>
    <property type="molecule type" value="Genomic_DNA"/>
</dbReference>
<reference evidence="2 3" key="1">
    <citation type="submission" date="2019-07" db="EMBL/GenBank/DDBJ databases">
        <title>Lentzea xizangensis sp. nov., isolated from Qinghai-Tibetan Plateau Soils.</title>
        <authorList>
            <person name="Huang J."/>
        </authorList>
    </citation>
    <scope>NUCLEOTIDE SEQUENCE [LARGE SCALE GENOMIC DNA]</scope>
    <source>
        <strain evidence="2 3">FXJ1.1311</strain>
    </source>
</reference>
<feature type="transmembrane region" description="Helical" evidence="1">
    <location>
        <begin position="21"/>
        <end position="40"/>
    </location>
</feature>
<dbReference type="Gene3D" id="1.20.120.1760">
    <property type="match status" value="1"/>
</dbReference>
<keyword evidence="1" id="KW-0812">Transmembrane</keyword>
<sequence length="202" mass="21763">MRSLTDLRIDVQLAIATVRMIYPILLALLRVSIGLAFFIWGRVPTSNFWFLALLLAGGSALFDGRLRRCLLRSGAVGGVMDTIGDKVFVACVFVKLGLSFEPASWVCVVLLVKYVAILGACAVHVGRMHYFPVPDVPAHIASATGIVAAIYSAVSPDGSHAALCIWMFLGASLVHVTAAWACAFSPIPPKLPTRVVQEELRK</sequence>
<evidence type="ECO:0008006" key="4">
    <source>
        <dbReference type="Google" id="ProtNLM"/>
    </source>
</evidence>
<feature type="transmembrane region" description="Helical" evidence="1">
    <location>
        <begin position="160"/>
        <end position="184"/>
    </location>
</feature>
<keyword evidence="1" id="KW-0472">Membrane</keyword>
<evidence type="ECO:0000256" key="1">
    <source>
        <dbReference type="SAM" id="Phobius"/>
    </source>
</evidence>
<proteinExistence type="predicted"/>
<organism evidence="2 3">
    <name type="scientific">Lentzea tibetensis</name>
    <dbReference type="NCBI Taxonomy" id="2591470"/>
    <lineage>
        <taxon>Bacteria</taxon>
        <taxon>Bacillati</taxon>
        <taxon>Actinomycetota</taxon>
        <taxon>Actinomycetes</taxon>
        <taxon>Pseudonocardiales</taxon>
        <taxon>Pseudonocardiaceae</taxon>
        <taxon>Lentzea</taxon>
    </lineage>
</organism>
<gene>
    <name evidence="2" type="ORF">FKR81_37710</name>
</gene>
<dbReference type="GO" id="GO:0008654">
    <property type="term" value="P:phospholipid biosynthetic process"/>
    <property type="evidence" value="ECO:0007669"/>
    <property type="project" value="InterPro"/>
</dbReference>
<dbReference type="GO" id="GO:0016780">
    <property type="term" value="F:phosphotransferase activity, for other substituted phosphate groups"/>
    <property type="evidence" value="ECO:0007669"/>
    <property type="project" value="InterPro"/>
</dbReference>
<comment type="caution">
    <text evidence="2">The sequence shown here is derived from an EMBL/GenBank/DDBJ whole genome shotgun (WGS) entry which is preliminary data.</text>
</comment>
<dbReference type="AlphaFoldDB" id="A0A563EH78"/>
<name>A0A563EH78_9PSEU</name>
<feature type="transmembrane region" description="Helical" evidence="1">
    <location>
        <begin position="136"/>
        <end position="154"/>
    </location>
</feature>